<dbReference type="PANTHER" id="PTHR24096">
    <property type="entry name" value="LONG-CHAIN-FATTY-ACID--COA LIGASE"/>
    <property type="match status" value="1"/>
</dbReference>
<evidence type="ECO:0000256" key="3">
    <source>
        <dbReference type="ARBA" id="ARBA00022598"/>
    </source>
</evidence>
<dbReference type="GO" id="GO:0016405">
    <property type="term" value="F:CoA-ligase activity"/>
    <property type="evidence" value="ECO:0007669"/>
    <property type="project" value="TreeGrafter"/>
</dbReference>
<dbReference type="SUPFAM" id="SSF56801">
    <property type="entry name" value="Acetyl-CoA synthetase-like"/>
    <property type="match status" value="1"/>
</dbReference>
<keyword evidence="4" id="KW-0576">Peroxisome</keyword>
<evidence type="ECO:0000259" key="5">
    <source>
        <dbReference type="Pfam" id="PF00501"/>
    </source>
</evidence>
<evidence type="ECO:0000256" key="1">
    <source>
        <dbReference type="ARBA" id="ARBA00004275"/>
    </source>
</evidence>
<feature type="domain" description="AMP-dependent synthetase/ligase" evidence="5">
    <location>
        <begin position="1"/>
        <end position="187"/>
    </location>
</feature>
<reference evidence="6" key="1">
    <citation type="journal article" date="2015" name="Sci. Rep.">
        <title>Tissue- and time-dependent transcription in Ixodes ricinus salivary glands and midguts when blood feeding on the vertebrate host.</title>
        <authorList>
            <person name="Kotsyfakis M."/>
            <person name="Schwarz A."/>
            <person name="Erhart J."/>
            <person name="Ribeiro J.M."/>
        </authorList>
    </citation>
    <scope>NUCLEOTIDE SEQUENCE</scope>
    <source>
        <tissue evidence="6">Salivary gland and midgut</tissue>
    </source>
</reference>
<keyword evidence="3" id="KW-0436">Ligase</keyword>
<evidence type="ECO:0000256" key="2">
    <source>
        <dbReference type="ARBA" id="ARBA00006432"/>
    </source>
</evidence>
<evidence type="ECO:0000256" key="4">
    <source>
        <dbReference type="ARBA" id="ARBA00023140"/>
    </source>
</evidence>
<dbReference type="EMBL" id="GANP01006039">
    <property type="protein sequence ID" value="JAB78429.1"/>
    <property type="molecule type" value="mRNA"/>
</dbReference>
<dbReference type="Gene3D" id="3.40.50.980">
    <property type="match status" value="2"/>
</dbReference>
<comment type="similarity">
    <text evidence="2">Belongs to the ATP-dependent AMP-binding enzyme family.</text>
</comment>
<feature type="non-terminal residue" evidence="6">
    <location>
        <position position="1"/>
    </location>
</feature>
<evidence type="ECO:0000313" key="6">
    <source>
        <dbReference type="EMBL" id="JAB78429.1"/>
    </source>
</evidence>
<dbReference type="Pfam" id="PF00501">
    <property type="entry name" value="AMP-binding"/>
    <property type="match status" value="1"/>
</dbReference>
<name>V5HLC0_IXORI</name>
<proteinExistence type="evidence at transcript level"/>
<dbReference type="InterPro" id="IPR000873">
    <property type="entry name" value="AMP-dep_synth/lig_dom"/>
</dbReference>
<dbReference type="Gene3D" id="2.30.38.10">
    <property type="entry name" value="Luciferase, Domain 3"/>
    <property type="match status" value="1"/>
</dbReference>
<organism evidence="6">
    <name type="scientific">Ixodes ricinus</name>
    <name type="common">Common tick</name>
    <name type="synonym">Acarus ricinus</name>
    <dbReference type="NCBI Taxonomy" id="34613"/>
    <lineage>
        <taxon>Eukaryota</taxon>
        <taxon>Metazoa</taxon>
        <taxon>Ecdysozoa</taxon>
        <taxon>Arthropoda</taxon>
        <taxon>Chelicerata</taxon>
        <taxon>Arachnida</taxon>
        <taxon>Acari</taxon>
        <taxon>Parasitiformes</taxon>
        <taxon>Ixodida</taxon>
        <taxon>Ixodoidea</taxon>
        <taxon>Ixodidae</taxon>
        <taxon>Ixodinae</taxon>
        <taxon>Ixodes</taxon>
    </lineage>
</organism>
<dbReference type="GO" id="GO:0005777">
    <property type="term" value="C:peroxisome"/>
    <property type="evidence" value="ECO:0007669"/>
    <property type="project" value="UniProtKB-SubCell"/>
</dbReference>
<dbReference type="AlphaFoldDB" id="V5HLC0"/>
<dbReference type="PANTHER" id="PTHR24096:SF149">
    <property type="entry name" value="AMP-BINDING DOMAIN-CONTAINING PROTEIN-RELATED"/>
    <property type="match status" value="1"/>
</dbReference>
<feature type="non-terminal residue" evidence="6">
    <location>
        <position position="189"/>
    </location>
</feature>
<comment type="subcellular location">
    <subcellularLocation>
        <location evidence="1">Peroxisome</location>
    </subcellularLocation>
</comment>
<accession>V5HLC0</accession>
<sequence>GTTGTPKAIELTHMSLMPSLPRPGRHDLYNDHDIVVVRVPITTSAGFRSSLRAWISGATIVLLERTAGASEILDAITKYKATAVLEISTIMLELAKKIREKCIRLDSVKKIFLGGTSTTYQAMRTLEESFDLAIIRNVYGSTETGEICAAPMGASKWNGIGFPAPMVQIKIVDVKTGDVLGPNEKGEAF</sequence>
<protein>
    <submittedName>
        <fullName evidence="6">Putative acyl-coa synthetase</fullName>
    </submittedName>
</protein>